<dbReference type="OrthoDB" id="5582002at2759"/>
<name>A0A9Q3GYU0_9BASI</name>
<keyword evidence="4" id="KW-1185">Reference proteome</keyword>
<feature type="compositionally biased region" description="Polar residues" evidence="1">
    <location>
        <begin position="1"/>
        <end position="16"/>
    </location>
</feature>
<proteinExistence type="predicted"/>
<gene>
    <name evidence="3" type="ORF">O181_025123</name>
</gene>
<sequence>MSSIYSKPSLSRPTNVHDSDSDDDGVGFQIYKDHPSETRYTQVAPAQPARSTHQSSLLPPFPQPQIHPRYRQSQIGPSTPLSNDQSNQTDPSYNPYTPTDLVAMPTLGSDWDRREAKQDKDWDGKEKMIDSSKWLERKNEVLEKKSQFANNLKAFLAGDRKLFGRLSRLMALALLVFVLILAALLCFFLVPRLPFIAYNNQTPLTSDNSGLSFRRTDPVDFQFNAQINLAMKAPSSFIKPKAKNIYVTISDLSSTDSAVQVASGTLSKGVSVGTKDFTPFTVDLKFQYTTKFANDSLWTAWYAACAHKWPGKEDRPTLQLGIIVQWETAGRAETSSERTILSNVTCPAEIPASGA</sequence>
<keyword evidence="2" id="KW-0472">Membrane</keyword>
<keyword evidence="2" id="KW-1133">Transmembrane helix</keyword>
<feature type="compositionally biased region" description="Polar residues" evidence="1">
    <location>
        <begin position="71"/>
        <end position="97"/>
    </location>
</feature>
<feature type="transmembrane region" description="Helical" evidence="2">
    <location>
        <begin position="169"/>
        <end position="190"/>
    </location>
</feature>
<dbReference type="AlphaFoldDB" id="A0A9Q3GYU0"/>
<feature type="region of interest" description="Disordered" evidence="1">
    <location>
        <begin position="1"/>
        <end position="99"/>
    </location>
</feature>
<keyword evidence="2" id="KW-0812">Transmembrane</keyword>
<evidence type="ECO:0000313" key="3">
    <source>
        <dbReference type="EMBL" id="MBW0485408.1"/>
    </source>
</evidence>
<evidence type="ECO:0000313" key="4">
    <source>
        <dbReference type="Proteomes" id="UP000765509"/>
    </source>
</evidence>
<accession>A0A9Q3GYU0</accession>
<evidence type="ECO:0000256" key="1">
    <source>
        <dbReference type="SAM" id="MobiDB-lite"/>
    </source>
</evidence>
<reference evidence="3" key="1">
    <citation type="submission" date="2021-03" db="EMBL/GenBank/DDBJ databases">
        <title>Draft genome sequence of rust myrtle Austropuccinia psidii MF-1, a brazilian biotype.</title>
        <authorList>
            <person name="Quecine M.C."/>
            <person name="Pachon D.M.R."/>
            <person name="Bonatelli M.L."/>
            <person name="Correr F.H."/>
            <person name="Franceschini L.M."/>
            <person name="Leite T.F."/>
            <person name="Margarido G.R.A."/>
            <person name="Almeida C.A."/>
            <person name="Ferrarezi J.A."/>
            <person name="Labate C.A."/>
        </authorList>
    </citation>
    <scope>NUCLEOTIDE SEQUENCE</scope>
    <source>
        <strain evidence="3">MF-1</strain>
    </source>
</reference>
<dbReference type="Proteomes" id="UP000765509">
    <property type="component" value="Unassembled WGS sequence"/>
</dbReference>
<evidence type="ECO:0000256" key="2">
    <source>
        <dbReference type="SAM" id="Phobius"/>
    </source>
</evidence>
<dbReference type="EMBL" id="AVOT02008145">
    <property type="protein sequence ID" value="MBW0485408.1"/>
    <property type="molecule type" value="Genomic_DNA"/>
</dbReference>
<protein>
    <submittedName>
        <fullName evidence="3">Uncharacterized protein</fullName>
    </submittedName>
</protein>
<comment type="caution">
    <text evidence="3">The sequence shown here is derived from an EMBL/GenBank/DDBJ whole genome shotgun (WGS) entry which is preliminary data.</text>
</comment>
<organism evidence="3 4">
    <name type="scientific">Austropuccinia psidii MF-1</name>
    <dbReference type="NCBI Taxonomy" id="1389203"/>
    <lineage>
        <taxon>Eukaryota</taxon>
        <taxon>Fungi</taxon>
        <taxon>Dikarya</taxon>
        <taxon>Basidiomycota</taxon>
        <taxon>Pucciniomycotina</taxon>
        <taxon>Pucciniomycetes</taxon>
        <taxon>Pucciniales</taxon>
        <taxon>Sphaerophragmiaceae</taxon>
        <taxon>Austropuccinia</taxon>
    </lineage>
</organism>